<reference evidence="4 5" key="1">
    <citation type="journal article" date="2016" name="Mol. Biol. Evol.">
        <title>Comparative Genomics of Early-Diverging Mushroom-Forming Fungi Provides Insights into the Origins of Lignocellulose Decay Capabilities.</title>
        <authorList>
            <person name="Nagy L.G."/>
            <person name="Riley R."/>
            <person name="Tritt A."/>
            <person name="Adam C."/>
            <person name="Daum C."/>
            <person name="Floudas D."/>
            <person name="Sun H."/>
            <person name="Yadav J.S."/>
            <person name="Pangilinan J."/>
            <person name="Larsson K.H."/>
            <person name="Matsuura K."/>
            <person name="Barry K."/>
            <person name="Labutti K."/>
            <person name="Kuo R."/>
            <person name="Ohm R.A."/>
            <person name="Bhattacharya S.S."/>
            <person name="Shirouzu T."/>
            <person name="Yoshinaga Y."/>
            <person name="Martin F.M."/>
            <person name="Grigoriev I.V."/>
            <person name="Hibbett D.S."/>
        </authorList>
    </citation>
    <scope>NUCLEOTIDE SEQUENCE [LARGE SCALE GENOMIC DNA]</scope>
    <source>
        <strain evidence="4 5">HHB12733</strain>
    </source>
</reference>
<gene>
    <name evidence="4" type="ORF">CALCODRAFT_509645</name>
</gene>
<feature type="DNA-binding region" description="HMG box" evidence="1">
    <location>
        <begin position="82"/>
        <end position="159"/>
    </location>
</feature>
<feature type="domain" description="HMG box" evidence="3">
    <location>
        <begin position="82"/>
        <end position="159"/>
    </location>
</feature>
<dbReference type="GO" id="GO:0003677">
    <property type="term" value="F:DNA binding"/>
    <property type="evidence" value="ECO:0007669"/>
    <property type="project" value="UniProtKB-UniRule"/>
</dbReference>
<dbReference type="GO" id="GO:0005634">
    <property type="term" value="C:nucleus"/>
    <property type="evidence" value="ECO:0007669"/>
    <property type="project" value="UniProtKB-UniRule"/>
</dbReference>
<dbReference type="EMBL" id="KV423982">
    <property type="protein sequence ID" value="KZT56169.1"/>
    <property type="molecule type" value="Genomic_DNA"/>
</dbReference>
<accession>A0A165F4H4</accession>
<protein>
    <recommendedName>
        <fullName evidence="3">HMG box domain-containing protein</fullName>
    </recommendedName>
</protein>
<name>A0A165F4H4_9BASI</name>
<keyword evidence="1" id="KW-0539">Nucleus</keyword>
<evidence type="ECO:0000259" key="3">
    <source>
        <dbReference type="PROSITE" id="PS50118"/>
    </source>
</evidence>
<evidence type="ECO:0000256" key="1">
    <source>
        <dbReference type="PROSITE-ProRule" id="PRU00267"/>
    </source>
</evidence>
<feature type="compositionally biased region" description="Polar residues" evidence="2">
    <location>
        <begin position="394"/>
        <end position="403"/>
    </location>
</feature>
<feature type="region of interest" description="Disordered" evidence="2">
    <location>
        <begin position="387"/>
        <end position="407"/>
    </location>
</feature>
<evidence type="ECO:0000313" key="5">
    <source>
        <dbReference type="Proteomes" id="UP000076842"/>
    </source>
</evidence>
<keyword evidence="5" id="KW-1185">Reference proteome</keyword>
<feature type="region of interest" description="Disordered" evidence="2">
    <location>
        <begin position="1"/>
        <end position="48"/>
    </location>
</feature>
<feature type="region of interest" description="Disordered" evidence="2">
    <location>
        <begin position="611"/>
        <end position="637"/>
    </location>
</feature>
<sequence length="822" mass="90557">MSGLISKPRRFPSDTPVRSAYGRQGSLPPTEGGEDEHFDPRDYSWEFRPPGIQDVQTLVDLIHNNSEDRSEDGNDSEEEGHVKRISNKFFVYRSHFLRAYRNVVDPSSGMAVRPVPQRHISKLAGHVWKEVLTEKEREPYHLAYLQLKAEFEAAHPDYRYRPKTKEEKERMKEKQKEKRVQMAEFRRVQRKEREIEDNRRRVAAGYSHRAWRKLKKAVKGGMPDPLAEMGGCIDPAMVKVQESDDERDEAPDFPEIDAPAVPAHMRGHVLQAVQLLEKNEDMRASQAWHMTATPEDIRLDPRGMGPPHPTSVVDCSGDGAGDMSIDSLQSQRDTDMVDAEVRSGLGDFGLPFSKIGLQEEVRGARFTPVSTPSFGPRFPFSETSNGFFAPPPGQQQAESTTAGPLQGAQHVPTPSFMHGADEPYPLGSVRSGPPISSIMSLQSIEAVLSASSSTPPSTPTRKPAIQFGRADPSKMVFSTPSSTSSAKRRMVMHEHDSPMEKSLSIRDEMADPVRGVERDETMSRSPASDAVRTPRTPDMSERMAPVSAENSPFQVIPMSFKPRPRGNLGGFSPELSDRGRGSSLAVHPKVPSASTIDGLSLTPEKLRSQKQLGNGMPSWANGKRRLSPDAQGGRSRQPSLAFGLFSRQSRSRQPSMVVGLVDGMIKLVPREEWERLESLSTSASLSPGESSGMSLLSEPSDAVAELMASSSFDAEIHGADLEAYEQLADDADGKHVQAYHWLGAASLAAVFEGVDSLDTLGPRMSFSEFMSSLPEHLALAPDPEALKTIQDQLDDGLVDESTYEALLAYSGYPLSLDDTITF</sequence>
<dbReference type="InterPro" id="IPR036910">
    <property type="entry name" value="HMG_box_dom_sf"/>
</dbReference>
<organism evidence="4 5">
    <name type="scientific">Calocera cornea HHB12733</name>
    <dbReference type="NCBI Taxonomy" id="1353952"/>
    <lineage>
        <taxon>Eukaryota</taxon>
        <taxon>Fungi</taxon>
        <taxon>Dikarya</taxon>
        <taxon>Basidiomycota</taxon>
        <taxon>Agaricomycotina</taxon>
        <taxon>Dacrymycetes</taxon>
        <taxon>Dacrymycetales</taxon>
        <taxon>Dacrymycetaceae</taxon>
        <taxon>Calocera</taxon>
    </lineage>
</organism>
<feature type="region of interest" description="Disordered" evidence="2">
    <location>
        <begin position="515"/>
        <end position="597"/>
    </location>
</feature>
<dbReference type="Proteomes" id="UP000076842">
    <property type="component" value="Unassembled WGS sequence"/>
</dbReference>
<dbReference type="SMART" id="SM00398">
    <property type="entry name" value="HMG"/>
    <property type="match status" value="1"/>
</dbReference>
<dbReference type="Gene3D" id="1.10.30.10">
    <property type="entry name" value="High mobility group box domain"/>
    <property type="match status" value="1"/>
</dbReference>
<dbReference type="STRING" id="1353952.A0A165F4H4"/>
<dbReference type="InParanoid" id="A0A165F4H4"/>
<evidence type="ECO:0000313" key="4">
    <source>
        <dbReference type="EMBL" id="KZT56169.1"/>
    </source>
</evidence>
<proteinExistence type="predicted"/>
<keyword evidence="1" id="KW-0238">DNA-binding</keyword>
<dbReference type="SUPFAM" id="SSF47095">
    <property type="entry name" value="HMG-box"/>
    <property type="match status" value="1"/>
</dbReference>
<feature type="region of interest" description="Disordered" evidence="2">
    <location>
        <begin position="164"/>
        <end position="183"/>
    </location>
</feature>
<evidence type="ECO:0000256" key="2">
    <source>
        <dbReference type="SAM" id="MobiDB-lite"/>
    </source>
</evidence>
<dbReference type="AlphaFoldDB" id="A0A165F4H4"/>
<dbReference type="PROSITE" id="PS50118">
    <property type="entry name" value="HMG_BOX_2"/>
    <property type="match status" value="1"/>
</dbReference>
<dbReference type="InterPro" id="IPR009071">
    <property type="entry name" value="HMG_box_dom"/>
</dbReference>
<dbReference type="OrthoDB" id="6247875at2759"/>